<dbReference type="Proteomes" id="UP000280668">
    <property type="component" value="Unassembled WGS sequence"/>
</dbReference>
<keyword evidence="2" id="KW-1185">Reference proteome</keyword>
<dbReference type="AlphaFoldDB" id="A0A3N2BCE6"/>
<dbReference type="EMBL" id="RKHK01000001">
    <property type="protein sequence ID" value="ROR72882.1"/>
    <property type="molecule type" value="Genomic_DNA"/>
</dbReference>
<gene>
    <name evidence="1" type="ORF">EDD31_1243</name>
</gene>
<protein>
    <submittedName>
        <fullName evidence="1">Uncharacterized protein</fullName>
    </submittedName>
</protein>
<organism evidence="1 2">
    <name type="scientific">Bogoriella caseilytica</name>
    <dbReference type="NCBI Taxonomy" id="56055"/>
    <lineage>
        <taxon>Bacteria</taxon>
        <taxon>Bacillati</taxon>
        <taxon>Actinomycetota</taxon>
        <taxon>Actinomycetes</taxon>
        <taxon>Micrococcales</taxon>
        <taxon>Bogoriellaceae</taxon>
        <taxon>Bogoriella</taxon>
    </lineage>
</organism>
<comment type="caution">
    <text evidence="1">The sequence shown here is derived from an EMBL/GenBank/DDBJ whole genome shotgun (WGS) entry which is preliminary data.</text>
</comment>
<proteinExistence type="predicted"/>
<name>A0A3N2BCE6_9MICO</name>
<sequence length="184" mass="20500">MTSSSLTLTETATPAEKIAAIARHLAWEHHVVLERNTESDDWGRAEAKPEFVEAALALGDEVRIAYFTDCGVFVAAVVRQAGVDPDFPVRRTWEQLEYLENSERWHTFVPDGEDDLAPGDILVRSGHIYIFTGEYWCDADGCGYRAVGASLYTRPPSGHHLYLTGKSEKDISSDRPFSIARIKA</sequence>
<dbReference type="Gene3D" id="3.90.1720.10">
    <property type="entry name" value="endopeptidase domain like (from Nostoc punctiforme)"/>
    <property type="match status" value="1"/>
</dbReference>
<reference evidence="1 2" key="1">
    <citation type="submission" date="2018-11" db="EMBL/GenBank/DDBJ databases">
        <title>Sequencing the genomes of 1000 actinobacteria strains.</title>
        <authorList>
            <person name="Klenk H.-P."/>
        </authorList>
    </citation>
    <scope>NUCLEOTIDE SEQUENCE [LARGE SCALE GENOMIC DNA]</scope>
    <source>
        <strain evidence="1 2">DSM 11294</strain>
    </source>
</reference>
<evidence type="ECO:0000313" key="1">
    <source>
        <dbReference type="EMBL" id="ROR72882.1"/>
    </source>
</evidence>
<evidence type="ECO:0000313" key="2">
    <source>
        <dbReference type="Proteomes" id="UP000280668"/>
    </source>
</evidence>
<accession>A0A3N2BCE6</accession>
<dbReference type="RefSeq" id="WP_123303388.1">
    <property type="nucleotide sequence ID" value="NZ_RKHK01000001.1"/>
</dbReference>
<dbReference type="OrthoDB" id="9815778at2"/>